<dbReference type="Gene3D" id="1.25.40.20">
    <property type="entry name" value="Ankyrin repeat-containing domain"/>
    <property type="match status" value="2"/>
</dbReference>
<gene>
    <name evidence="1" type="ORF">DFA_02060</name>
</gene>
<dbReference type="PANTHER" id="PTHR46586:SF3">
    <property type="entry name" value="ANKYRIN REPEAT-CONTAINING PROTEIN"/>
    <property type="match status" value="1"/>
</dbReference>
<proteinExistence type="predicted"/>
<dbReference type="InterPro" id="IPR036770">
    <property type="entry name" value="Ankyrin_rpt-contain_sf"/>
</dbReference>
<dbReference type="SUPFAM" id="SSF140860">
    <property type="entry name" value="Pseudo ankyrin repeat-like"/>
    <property type="match status" value="1"/>
</dbReference>
<dbReference type="OrthoDB" id="4772757at2759"/>
<organism evidence="1 2">
    <name type="scientific">Cavenderia fasciculata</name>
    <name type="common">Slime mold</name>
    <name type="synonym">Dictyostelium fasciculatum</name>
    <dbReference type="NCBI Taxonomy" id="261658"/>
    <lineage>
        <taxon>Eukaryota</taxon>
        <taxon>Amoebozoa</taxon>
        <taxon>Evosea</taxon>
        <taxon>Eumycetozoa</taxon>
        <taxon>Dictyostelia</taxon>
        <taxon>Acytosteliales</taxon>
        <taxon>Cavenderiaceae</taxon>
        <taxon>Cavenderia</taxon>
    </lineage>
</organism>
<dbReference type="GeneID" id="14871293"/>
<dbReference type="AlphaFoldDB" id="F4PYK7"/>
<dbReference type="SUPFAM" id="SSF48403">
    <property type="entry name" value="Ankyrin repeat"/>
    <property type="match status" value="1"/>
</dbReference>
<protein>
    <recommendedName>
        <fullName evidence="3">Ankyrin repeat-containing protein</fullName>
    </recommendedName>
</protein>
<dbReference type="InterPro" id="IPR052050">
    <property type="entry name" value="SecEffector_AnkRepeat"/>
</dbReference>
<dbReference type="EMBL" id="GL883015">
    <property type="protein sequence ID" value="EGG19273.1"/>
    <property type="molecule type" value="Genomic_DNA"/>
</dbReference>
<evidence type="ECO:0000313" key="2">
    <source>
        <dbReference type="Proteomes" id="UP000007797"/>
    </source>
</evidence>
<accession>F4PYK7</accession>
<name>F4PYK7_CACFS</name>
<dbReference type="PANTHER" id="PTHR46586">
    <property type="entry name" value="ANKYRIN REPEAT-CONTAINING PROTEIN"/>
    <property type="match status" value="1"/>
</dbReference>
<dbReference type="Proteomes" id="UP000007797">
    <property type="component" value="Unassembled WGS sequence"/>
</dbReference>
<dbReference type="STRING" id="1054147.F4PYK7"/>
<dbReference type="Pfam" id="PF13637">
    <property type="entry name" value="Ank_4"/>
    <property type="match status" value="2"/>
</dbReference>
<dbReference type="InterPro" id="IPR002110">
    <property type="entry name" value="Ankyrin_rpt"/>
</dbReference>
<reference evidence="2" key="1">
    <citation type="journal article" date="2011" name="Genome Res.">
        <title>Phylogeny-wide analysis of social amoeba genomes highlights ancient origins for complex intercellular communication.</title>
        <authorList>
            <person name="Heidel A.J."/>
            <person name="Lawal H.M."/>
            <person name="Felder M."/>
            <person name="Schilde C."/>
            <person name="Helps N.R."/>
            <person name="Tunggal B."/>
            <person name="Rivero F."/>
            <person name="John U."/>
            <person name="Schleicher M."/>
            <person name="Eichinger L."/>
            <person name="Platzer M."/>
            <person name="Noegel A.A."/>
            <person name="Schaap P."/>
            <person name="Gloeckner G."/>
        </authorList>
    </citation>
    <scope>NUCLEOTIDE SEQUENCE [LARGE SCALE GENOMIC DNA]</scope>
    <source>
        <strain evidence="2">SH3</strain>
    </source>
</reference>
<sequence length="599" mass="68715">MLTIDKPFFNVFRSPYLLYEIFNRVYSKECNLTDERDIYMDDGKKRIRKGKYLIKLVRLGRVAQYALPWDFIKHYLPTDKDSVLLQRRVQEITDYCSHGKATFDTFLRLLEWSPDYDPTLYKGYISQVIGTLIQNGKHDIFEYFVNNYPNISYKRSQSIAAYQGNLSILKVMDSPAAVGIDFSGQHNGSDCDGIDLNDPARGGHFEVVEYLHNRGPLKADQAIDNAAYVSLDIVKFLHFNRTEGATTDAMDNAAENGHLEIVKFLHENRSEGCTTQAMDGASMNGHFEIVKASKSVGWLVGQTEGCTTKAIDYAASLEIIQFLFNNRSEGCTQKAINISSWRGNLDAVKFLHHHRSEGCTKKAIYLAAMENHMDVVKYLYENRTEGCSEDIIDRLCKQENQKKIRLDIIMYLYEKFNVQCTNLGVNRAIKKKRLDIFEYFLKRHPSSPDIWTQKLIDTALGMRNLNILKLLLENHPHLNSFEGIDKASELGSLDIVQYLHKTRTEGCTTRAIYKACQNGHLEIVKAKFLHKHRTEGCTTASIYGIFSDYNTTKYILDNKLIAKDLIEPKYIDPHNFEVAQLVNQYLNNDNDDDDENQSL</sequence>
<dbReference type="RefSeq" id="XP_004357544.1">
    <property type="nucleotide sequence ID" value="XM_004357487.1"/>
</dbReference>
<evidence type="ECO:0008006" key="3">
    <source>
        <dbReference type="Google" id="ProtNLM"/>
    </source>
</evidence>
<keyword evidence="2" id="KW-1185">Reference proteome</keyword>
<dbReference type="KEGG" id="dfa:DFA_02060"/>
<evidence type="ECO:0000313" key="1">
    <source>
        <dbReference type="EMBL" id="EGG19273.1"/>
    </source>
</evidence>